<reference evidence="1 2" key="1">
    <citation type="journal article" date="2023" name="ACS Omega">
        <title>Identification of the Neoaspergillic Acid Biosynthesis Gene Cluster by Establishing an In Vitro CRISPR-Ribonucleoprotein Genetic System in Aspergillus melleus.</title>
        <authorList>
            <person name="Yuan B."/>
            <person name="Grau M.F."/>
            <person name="Murata R.M."/>
            <person name="Torok T."/>
            <person name="Venkateswaran K."/>
            <person name="Stajich J.E."/>
            <person name="Wang C.C.C."/>
        </authorList>
    </citation>
    <scope>NUCLEOTIDE SEQUENCE [LARGE SCALE GENOMIC DNA]</scope>
    <source>
        <strain evidence="1 2">IMV 1140</strain>
    </source>
</reference>
<organism evidence="1 2">
    <name type="scientific">Aspergillus melleus</name>
    <dbReference type="NCBI Taxonomy" id="138277"/>
    <lineage>
        <taxon>Eukaryota</taxon>
        <taxon>Fungi</taxon>
        <taxon>Dikarya</taxon>
        <taxon>Ascomycota</taxon>
        <taxon>Pezizomycotina</taxon>
        <taxon>Eurotiomycetes</taxon>
        <taxon>Eurotiomycetidae</taxon>
        <taxon>Eurotiales</taxon>
        <taxon>Aspergillaceae</taxon>
        <taxon>Aspergillus</taxon>
        <taxon>Aspergillus subgen. Circumdati</taxon>
    </lineage>
</organism>
<comment type="caution">
    <text evidence="1">The sequence shown here is derived from an EMBL/GenBank/DDBJ whole genome shotgun (WGS) entry which is preliminary data.</text>
</comment>
<keyword evidence="2" id="KW-1185">Reference proteome</keyword>
<accession>A0ACC3BF91</accession>
<dbReference type="Proteomes" id="UP001177260">
    <property type="component" value="Unassembled WGS sequence"/>
</dbReference>
<dbReference type="EMBL" id="JAOPJF010000005">
    <property type="protein sequence ID" value="KAK1149086.1"/>
    <property type="molecule type" value="Genomic_DNA"/>
</dbReference>
<protein>
    <submittedName>
        <fullName evidence="1">Uncharacterized protein</fullName>
    </submittedName>
</protein>
<name>A0ACC3BF91_9EURO</name>
<proteinExistence type="predicted"/>
<evidence type="ECO:0000313" key="1">
    <source>
        <dbReference type="EMBL" id="KAK1149086.1"/>
    </source>
</evidence>
<sequence>MGENGCSHILKTRKPITYIKTDTRQQESLIPVTDQIMNLPDGSILKANIDSIMNPSTGAGKTGGDKTGTSDKTTLPVSPVVNPEKTENPNPPVKPDTTTQSGKTEKVLPPVKPETTTQWDKTPPIKPVVTEKPGTTAPPKIKTVKTVKTVKSKVSVSLNQGSRNLAGLNEMGAARIGVLSHDLDGRGSYTPAQQKVIADLDKFSMMSSGCSFVNNATGQKFEIVVEHNSNEKPLLKRNVPYPVFSKKAEKWLTSIPTLPGFYDKSVLYLEASAAKSGEVATFAFDSLRYRSGSNIVEGDTIFIRMFDRSGRSLGALTDISSTNGVMSGAISTKGASEKLTFSVKYA</sequence>
<evidence type="ECO:0000313" key="2">
    <source>
        <dbReference type="Proteomes" id="UP001177260"/>
    </source>
</evidence>
<gene>
    <name evidence="1" type="ORF">N8T08_007764</name>
</gene>